<keyword evidence="3" id="KW-1185">Reference proteome</keyword>
<dbReference type="PROSITE" id="PS51257">
    <property type="entry name" value="PROKAR_LIPOPROTEIN"/>
    <property type="match status" value="1"/>
</dbReference>
<evidence type="ECO:0000313" key="2">
    <source>
        <dbReference type="EMBL" id="KEQ10258.1"/>
    </source>
</evidence>
<accession>A0A922P4G8</accession>
<comment type="caution">
    <text evidence="2">The sequence shown here is derived from an EMBL/GenBank/DDBJ whole genome shotgun (WGS) entry which is preliminary data.</text>
</comment>
<evidence type="ECO:0000256" key="1">
    <source>
        <dbReference type="SAM" id="MobiDB-lite"/>
    </source>
</evidence>
<evidence type="ECO:0000313" key="3">
    <source>
        <dbReference type="Proteomes" id="UP000052167"/>
    </source>
</evidence>
<reference evidence="2 3" key="1">
    <citation type="submission" date="2014-06" db="EMBL/GenBank/DDBJ databases">
        <title>Rhizobium pelagicum/R2-400B4.</title>
        <authorList>
            <person name="Kimes N.E."/>
            <person name="Lopez-Perez M."/>
        </authorList>
    </citation>
    <scope>NUCLEOTIDE SEQUENCE [LARGE SCALE GENOMIC DNA]</scope>
    <source>
        <strain evidence="2 3">R2-400B4</strain>
    </source>
</reference>
<sequence>MKTSAITLSVIGLICLTAAGCVSEGGPRTVYDAGPRYDRIDRSDRNDRRPDYERRDRRDYRDDDRRGGDGRWDGRRGDDDRRERTDRDDGGRDGRWIIRDGRRIWVPERR</sequence>
<feature type="compositionally biased region" description="Basic and acidic residues" evidence="1">
    <location>
        <begin position="35"/>
        <end position="95"/>
    </location>
</feature>
<dbReference type="Proteomes" id="UP000052167">
    <property type="component" value="Unassembled WGS sequence"/>
</dbReference>
<gene>
    <name evidence="2" type="ORF">GV68_15165</name>
</gene>
<organism evidence="2 3">
    <name type="scientific">Pseudorhizobium pelagicum</name>
    <dbReference type="NCBI Taxonomy" id="1509405"/>
    <lineage>
        <taxon>Bacteria</taxon>
        <taxon>Pseudomonadati</taxon>
        <taxon>Pseudomonadota</taxon>
        <taxon>Alphaproteobacteria</taxon>
        <taxon>Hyphomicrobiales</taxon>
        <taxon>Rhizobiaceae</taxon>
        <taxon>Rhizobium/Agrobacterium group</taxon>
        <taxon>Pseudorhizobium</taxon>
    </lineage>
</organism>
<name>A0A922P4G8_9HYPH</name>
<evidence type="ECO:0008006" key="4">
    <source>
        <dbReference type="Google" id="ProtNLM"/>
    </source>
</evidence>
<dbReference type="AlphaFoldDB" id="A0A922P4G8"/>
<protein>
    <recommendedName>
        <fullName evidence="4">Lipoprotein</fullName>
    </recommendedName>
</protein>
<feature type="region of interest" description="Disordered" evidence="1">
    <location>
        <begin position="24"/>
        <end position="95"/>
    </location>
</feature>
<dbReference type="EMBL" id="JOKJ01000003">
    <property type="protein sequence ID" value="KEQ10258.1"/>
    <property type="molecule type" value="Genomic_DNA"/>
</dbReference>
<dbReference type="RefSeq" id="WP_069733930.1">
    <property type="nucleotide sequence ID" value="NZ_CAJXID010000001.1"/>
</dbReference>
<proteinExistence type="predicted"/>